<feature type="chain" id="PRO_5040461885" description="27 kDa hemolymph protein" evidence="1">
    <location>
        <begin position="19"/>
        <end position="226"/>
    </location>
</feature>
<evidence type="ECO:0008006" key="4">
    <source>
        <dbReference type="Google" id="ProtNLM"/>
    </source>
</evidence>
<keyword evidence="3" id="KW-1185">Reference proteome</keyword>
<dbReference type="AlphaFoldDB" id="A0A9P0GXX5"/>
<feature type="signal peptide" evidence="1">
    <location>
        <begin position="1"/>
        <end position="18"/>
    </location>
</feature>
<name>A0A9P0GXX5_DIABA</name>
<evidence type="ECO:0000313" key="2">
    <source>
        <dbReference type="EMBL" id="CAH1281570.1"/>
    </source>
</evidence>
<reference evidence="2" key="1">
    <citation type="submission" date="2022-01" db="EMBL/GenBank/DDBJ databases">
        <authorList>
            <person name="King R."/>
        </authorList>
    </citation>
    <scope>NUCLEOTIDE SEQUENCE</scope>
</reference>
<gene>
    <name evidence="2" type="ORF">DIABBA_LOCUS9296</name>
</gene>
<evidence type="ECO:0000256" key="1">
    <source>
        <dbReference type="SAM" id="SignalP"/>
    </source>
</evidence>
<sequence length="226" mass="25575">MKFCIISILLCFALSVNAEYALEKRSAHYRLIRDITSTNRNRFLENSRSDIIENCRRNGMTAQTQSKLEKAFDDVEVCAGSKRIYSVSEAEFTKNINDCSKEVVRLSKACLKESQSYFPELLIAMRNSVTSFLYANKDVITSNEVRDCYKKVERSRVGDTYRQCVEQAAAGVDKDELPHSKAEACRVLTSVGKCFPKMFSEQCETSDNLSKFLKIYDEAITGPCAA</sequence>
<dbReference type="EMBL" id="OU898281">
    <property type="protein sequence ID" value="CAH1281570.1"/>
    <property type="molecule type" value="Genomic_DNA"/>
</dbReference>
<dbReference type="OrthoDB" id="6712663at2759"/>
<dbReference type="Proteomes" id="UP001153709">
    <property type="component" value="Chromosome 6"/>
</dbReference>
<protein>
    <recommendedName>
        <fullName evidence="4">27 kDa hemolymph protein</fullName>
    </recommendedName>
</protein>
<keyword evidence="1" id="KW-0732">Signal</keyword>
<evidence type="ECO:0000313" key="3">
    <source>
        <dbReference type="Proteomes" id="UP001153709"/>
    </source>
</evidence>
<proteinExistence type="predicted"/>
<organism evidence="2 3">
    <name type="scientific">Diabrotica balteata</name>
    <name type="common">Banded cucumber beetle</name>
    <dbReference type="NCBI Taxonomy" id="107213"/>
    <lineage>
        <taxon>Eukaryota</taxon>
        <taxon>Metazoa</taxon>
        <taxon>Ecdysozoa</taxon>
        <taxon>Arthropoda</taxon>
        <taxon>Hexapoda</taxon>
        <taxon>Insecta</taxon>
        <taxon>Pterygota</taxon>
        <taxon>Neoptera</taxon>
        <taxon>Endopterygota</taxon>
        <taxon>Coleoptera</taxon>
        <taxon>Polyphaga</taxon>
        <taxon>Cucujiformia</taxon>
        <taxon>Chrysomeloidea</taxon>
        <taxon>Chrysomelidae</taxon>
        <taxon>Galerucinae</taxon>
        <taxon>Diabroticina</taxon>
        <taxon>Diabroticites</taxon>
        <taxon>Diabrotica</taxon>
    </lineage>
</organism>
<accession>A0A9P0GXX5</accession>